<dbReference type="SUPFAM" id="SSF57625">
    <property type="entry name" value="Invertebrate chitin-binding proteins"/>
    <property type="match status" value="1"/>
</dbReference>
<keyword evidence="4" id="KW-1185">Reference proteome</keyword>
<keyword evidence="1" id="KW-0472">Membrane</keyword>
<feature type="domain" description="Chitin-binding type-2" evidence="2">
    <location>
        <begin position="39"/>
        <end position="88"/>
    </location>
</feature>
<keyword evidence="1" id="KW-0812">Transmembrane</keyword>
<dbReference type="PROSITE" id="PS50940">
    <property type="entry name" value="CHIT_BIND_II"/>
    <property type="match status" value="1"/>
</dbReference>
<dbReference type="InterPro" id="IPR002557">
    <property type="entry name" value="Chitin-bd_dom"/>
</dbReference>
<dbReference type="Gene3D" id="2.170.140.10">
    <property type="entry name" value="Chitin binding domain"/>
    <property type="match status" value="1"/>
</dbReference>
<proteinExistence type="predicted"/>
<dbReference type="GO" id="GO:0008061">
    <property type="term" value="F:chitin binding"/>
    <property type="evidence" value="ECO:0007669"/>
    <property type="project" value="InterPro"/>
</dbReference>
<evidence type="ECO:0000259" key="2">
    <source>
        <dbReference type="PROSITE" id="PS50940"/>
    </source>
</evidence>
<feature type="transmembrane region" description="Helical" evidence="1">
    <location>
        <begin position="57"/>
        <end position="77"/>
    </location>
</feature>
<protein>
    <submittedName>
        <fullName evidence="3">ChtBD2</fullName>
    </submittedName>
</protein>
<gene>
    <name evidence="3" type="primary">chtBD2</name>
    <name evidence="3" type="ORF">Eudi_ORF88</name>
</gene>
<dbReference type="InterPro" id="IPR036508">
    <property type="entry name" value="Chitin-bd_dom_sf"/>
</dbReference>
<dbReference type="SMART" id="SM00494">
    <property type="entry name" value="ChtBD2"/>
    <property type="match status" value="1"/>
</dbReference>
<evidence type="ECO:0000313" key="3">
    <source>
        <dbReference type="EMBL" id="QHB21747.1"/>
    </source>
</evidence>
<accession>A0AAE6R642</accession>
<dbReference type="GO" id="GO:0005576">
    <property type="term" value="C:extracellular region"/>
    <property type="evidence" value="ECO:0007669"/>
    <property type="project" value="InterPro"/>
</dbReference>
<keyword evidence="1" id="KW-1133">Transmembrane helix</keyword>
<name>A0AAE6R642_9ABAC</name>
<organism evidence="3 4">
    <name type="scientific">Artaxa digramma nucleopolyhedrovirus</name>
    <dbReference type="NCBI Taxonomy" id="3070910"/>
    <lineage>
        <taxon>Viruses</taxon>
        <taxon>Viruses incertae sedis</taxon>
        <taxon>Naldaviricetes</taxon>
        <taxon>Lefavirales</taxon>
        <taxon>Baculoviridae</taxon>
        <taxon>Alphabaculovirus</taxon>
        <taxon>Alphabaculovirus ardigrammae</taxon>
    </lineage>
</organism>
<dbReference type="Pfam" id="PF01607">
    <property type="entry name" value="CBM_14"/>
    <property type="match status" value="1"/>
</dbReference>
<evidence type="ECO:0000313" key="4">
    <source>
        <dbReference type="Proteomes" id="UP000830275"/>
    </source>
</evidence>
<dbReference type="EMBL" id="MN233792">
    <property type="protein sequence ID" value="QHB21747.1"/>
    <property type="molecule type" value="Genomic_DNA"/>
</dbReference>
<reference evidence="3 4" key="1">
    <citation type="journal article" date="2019" name="Viruses">
        <title>Genome Analysis of a Novel Clade II.b Alphabaculovirus Obtained from Artaxa digramma.</title>
        <authorList>
            <person name="Li J."/>
            <person name="Duan X."/>
            <person name="Wang Q."/>
            <person name="Zhang L."/>
            <person name="Deng F."/>
            <person name="Wang H."/>
            <person name="Hu Z."/>
            <person name="Wang M."/>
            <person name="Wang J."/>
        </authorList>
    </citation>
    <scope>NUCLEOTIDE SEQUENCE [LARGE SCALE GENOMIC DNA]</scope>
    <source>
        <strain evidence="3 4">424</strain>
    </source>
</reference>
<sequence length="88" mass="10141">MHIFVYFLIFALVAAAIYFFTFLFLNNLNPDKIDDADESFDCKNLWGNYPHPTNPQAFYMCIGGNAVLVFCTTNYVFDFEAQQCVRSS</sequence>
<evidence type="ECO:0000256" key="1">
    <source>
        <dbReference type="SAM" id="Phobius"/>
    </source>
</evidence>
<feature type="transmembrane region" description="Helical" evidence="1">
    <location>
        <begin position="5"/>
        <end position="25"/>
    </location>
</feature>
<dbReference type="Proteomes" id="UP000830275">
    <property type="component" value="Segment"/>
</dbReference>